<feature type="region of interest" description="Disordered" evidence="1">
    <location>
        <begin position="290"/>
        <end position="321"/>
    </location>
</feature>
<proteinExistence type="predicted"/>
<feature type="compositionally biased region" description="Basic and acidic residues" evidence="1">
    <location>
        <begin position="290"/>
        <end position="303"/>
    </location>
</feature>
<feature type="transmembrane region" description="Helical" evidence="2">
    <location>
        <begin position="79"/>
        <end position="97"/>
    </location>
</feature>
<accession>A0A0F7UF46</accession>
<feature type="compositionally biased region" description="Low complexity" evidence="1">
    <location>
        <begin position="177"/>
        <end position="194"/>
    </location>
</feature>
<keyword evidence="2" id="KW-1133">Transmembrane helix</keyword>
<protein>
    <submittedName>
        <fullName evidence="3">Uncharacterized protein</fullName>
    </submittedName>
</protein>
<name>A0A0F7UF46_NEOCL</name>
<sequence length="321" mass="35339">MAEERQPVSSRTQGRLTRRECAELSSRMQTWIRATRYEPTSYEINEFASCWLKTVGSGGLLGLLASVAARRTKHLGTQLMAFFIGSTVGSTLIFPAYQLRQWENIMDRSSSELGRAAEAVLSELRGSGDYQSIAPPPHRIALPGQPPVAPATGRYPATAGAPILAHRPEEAKGTTVSFEGSSESSSSSQRHSASLTESGTTRSVPIHGYEGTSESAPGPQPSSKEAIYEEPHDAQNGWRIPEERDAWQPVNFELKKTDAEDPERIRPEVLQVPAGPRYRTWDELRGEAMRGRRHSNTWDELRAKLRKPSGSPPAAPRSAEH</sequence>
<dbReference type="EMBL" id="LN714482">
    <property type="protein sequence ID" value="CEL66912.1"/>
    <property type="molecule type" value="Genomic_DNA"/>
</dbReference>
<reference evidence="3" key="1">
    <citation type="journal article" date="2015" name="PLoS ONE">
        <title>Comprehensive Evaluation of Toxoplasma gondii VEG and Neospora caninum LIV Genomes with Tachyzoite Stage Transcriptome and Proteome Defines Novel Transcript Features.</title>
        <authorList>
            <person name="Ramaprasad A."/>
            <person name="Mourier T."/>
            <person name="Naeem R."/>
            <person name="Malas T.B."/>
            <person name="Moussa E."/>
            <person name="Panigrahi A."/>
            <person name="Vermont S.J."/>
            <person name="Otto T.D."/>
            <person name="Wastling J."/>
            <person name="Pain A."/>
        </authorList>
    </citation>
    <scope>NUCLEOTIDE SEQUENCE</scope>
    <source>
        <strain evidence="3">Liverpool</strain>
    </source>
</reference>
<evidence type="ECO:0000256" key="2">
    <source>
        <dbReference type="SAM" id="Phobius"/>
    </source>
</evidence>
<dbReference type="AlphaFoldDB" id="A0A0F7UF46"/>
<keyword evidence="2" id="KW-0812">Transmembrane</keyword>
<organism evidence="3">
    <name type="scientific">Neospora caninum (strain Liverpool)</name>
    <dbReference type="NCBI Taxonomy" id="572307"/>
    <lineage>
        <taxon>Eukaryota</taxon>
        <taxon>Sar</taxon>
        <taxon>Alveolata</taxon>
        <taxon>Apicomplexa</taxon>
        <taxon>Conoidasida</taxon>
        <taxon>Coccidia</taxon>
        <taxon>Eucoccidiorida</taxon>
        <taxon>Eimeriorina</taxon>
        <taxon>Sarcocystidae</taxon>
        <taxon>Neospora</taxon>
    </lineage>
</organism>
<evidence type="ECO:0000313" key="3">
    <source>
        <dbReference type="EMBL" id="CEL66912.1"/>
    </source>
</evidence>
<feature type="region of interest" description="Disordered" evidence="1">
    <location>
        <begin position="162"/>
        <end position="225"/>
    </location>
</feature>
<evidence type="ECO:0000256" key="1">
    <source>
        <dbReference type="SAM" id="MobiDB-lite"/>
    </source>
</evidence>
<keyword evidence="2" id="KW-0472">Membrane</keyword>
<gene>
    <name evidence="3" type="ORF">BN1204_027180</name>
</gene>